<evidence type="ECO:0000256" key="2">
    <source>
        <dbReference type="PROSITE-ProRule" id="PRU00335"/>
    </source>
</evidence>
<accession>A0A919BNU8</accession>
<dbReference type="Pfam" id="PF00440">
    <property type="entry name" value="TetR_N"/>
    <property type="match status" value="1"/>
</dbReference>
<evidence type="ECO:0000259" key="3">
    <source>
        <dbReference type="PROSITE" id="PS50977"/>
    </source>
</evidence>
<dbReference type="EMBL" id="BNCK01000008">
    <property type="protein sequence ID" value="GHG02132.1"/>
    <property type="molecule type" value="Genomic_DNA"/>
</dbReference>
<dbReference type="PROSITE" id="PS50977">
    <property type="entry name" value="HTH_TETR_2"/>
    <property type="match status" value="1"/>
</dbReference>
<organism evidence="4 5">
    <name type="scientific">Thalassotalea marina</name>
    <dbReference type="NCBI Taxonomy" id="1673741"/>
    <lineage>
        <taxon>Bacteria</taxon>
        <taxon>Pseudomonadati</taxon>
        <taxon>Pseudomonadota</taxon>
        <taxon>Gammaproteobacteria</taxon>
        <taxon>Alteromonadales</taxon>
        <taxon>Colwelliaceae</taxon>
        <taxon>Thalassotalea</taxon>
    </lineage>
</organism>
<dbReference type="InterPro" id="IPR009057">
    <property type="entry name" value="Homeodomain-like_sf"/>
</dbReference>
<protein>
    <submittedName>
        <fullName evidence="4">TetR family transcriptional regulator</fullName>
    </submittedName>
</protein>
<proteinExistence type="predicted"/>
<sequence length="227" mass="26063">MTIYQRSNISGQLSKGQKTKQQILNAAIDVLAHQGIKGATHRSIAKHANLQLSLTTYYFKDIRQLINEAFLMSSNRTIARAKTTWLKVFALCDSLGKTKLKKLVIRKELALTLTDLAADYLMEKVTNHGNDLMVEQMLYTEMQSTEALRSLAYNHRQALITPFIKLCSYFNTDTAQIDGDILLTVFTQLEYRNLTVPVENIDRDYIYQTLHRLIHWILKVKKPAVDE</sequence>
<dbReference type="AlphaFoldDB" id="A0A919BNU8"/>
<evidence type="ECO:0000313" key="5">
    <source>
        <dbReference type="Proteomes" id="UP000623842"/>
    </source>
</evidence>
<dbReference type="GO" id="GO:0003677">
    <property type="term" value="F:DNA binding"/>
    <property type="evidence" value="ECO:0007669"/>
    <property type="project" value="UniProtKB-UniRule"/>
</dbReference>
<reference evidence="4" key="2">
    <citation type="submission" date="2020-09" db="EMBL/GenBank/DDBJ databases">
        <authorList>
            <person name="Sun Q."/>
            <person name="Kim S."/>
        </authorList>
    </citation>
    <scope>NUCLEOTIDE SEQUENCE</scope>
    <source>
        <strain evidence="4">KCTC 42731</strain>
    </source>
</reference>
<feature type="domain" description="HTH tetR-type" evidence="3">
    <location>
        <begin position="17"/>
        <end position="77"/>
    </location>
</feature>
<comment type="caution">
    <text evidence="4">The sequence shown here is derived from an EMBL/GenBank/DDBJ whole genome shotgun (WGS) entry which is preliminary data.</text>
</comment>
<gene>
    <name evidence="4" type="ORF">GCM10017161_33710</name>
</gene>
<dbReference type="InterPro" id="IPR001647">
    <property type="entry name" value="HTH_TetR"/>
</dbReference>
<feature type="DNA-binding region" description="H-T-H motif" evidence="2">
    <location>
        <begin position="40"/>
        <end position="59"/>
    </location>
</feature>
<reference evidence="4" key="1">
    <citation type="journal article" date="2014" name="Int. J. Syst. Evol. Microbiol.">
        <title>Complete genome sequence of Corynebacterium casei LMG S-19264T (=DSM 44701T), isolated from a smear-ripened cheese.</title>
        <authorList>
            <consortium name="US DOE Joint Genome Institute (JGI-PGF)"/>
            <person name="Walter F."/>
            <person name="Albersmeier A."/>
            <person name="Kalinowski J."/>
            <person name="Ruckert C."/>
        </authorList>
    </citation>
    <scope>NUCLEOTIDE SEQUENCE</scope>
    <source>
        <strain evidence="4">KCTC 42731</strain>
    </source>
</reference>
<dbReference type="Proteomes" id="UP000623842">
    <property type="component" value="Unassembled WGS sequence"/>
</dbReference>
<evidence type="ECO:0000256" key="1">
    <source>
        <dbReference type="ARBA" id="ARBA00023125"/>
    </source>
</evidence>
<name>A0A919BNU8_9GAMM</name>
<keyword evidence="5" id="KW-1185">Reference proteome</keyword>
<dbReference type="Gene3D" id="1.10.357.10">
    <property type="entry name" value="Tetracycline Repressor, domain 2"/>
    <property type="match status" value="1"/>
</dbReference>
<keyword evidence="1 2" id="KW-0238">DNA-binding</keyword>
<dbReference type="RefSeq" id="WP_189773013.1">
    <property type="nucleotide sequence ID" value="NZ_BNCK01000008.1"/>
</dbReference>
<evidence type="ECO:0000313" key="4">
    <source>
        <dbReference type="EMBL" id="GHG02132.1"/>
    </source>
</evidence>
<dbReference type="SUPFAM" id="SSF46689">
    <property type="entry name" value="Homeodomain-like"/>
    <property type="match status" value="1"/>
</dbReference>